<dbReference type="SMART" id="SM00662">
    <property type="entry name" value="RPOLD"/>
    <property type="match status" value="1"/>
</dbReference>
<accession>D8M326</accession>
<keyword evidence="2" id="KW-0804">Transcription</keyword>
<dbReference type="InterPro" id="IPR011263">
    <property type="entry name" value="DNA-dir_RNA_pol_RpoA/D/Rpb3"/>
</dbReference>
<feature type="domain" description="DNA-directed RNA polymerase RpoA/D/Rpb3-type" evidence="4">
    <location>
        <begin position="18"/>
        <end position="292"/>
    </location>
</feature>
<dbReference type="NCBIfam" id="NF001988">
    <property type="entry name" value="PRK00783.1"/>
    <property type="match status" value="1"/>
</dbReference>
<dbReference type="EMBL" id="FN668650">
    <property type="protein sequence ID" value="CBK22749.2"/>
    <property type="molecule type" value="Genomic_DNA"/>
</dbReference>
<dbReference type="InParanoid" id="D8M326"/>
<dbReference type="Pfam" id="PF01193">
    <property type="entry name" value="RNA_pol_L"/>
    <property type="match status" value="1"/>
</dbReference>
<evidence type="ECO:0000313" key="6">
    <source>
        <dbReference type="Proteomes" id="UP000008312"/>
    </source>
</evidence>
<dbReference type="SUPFAM" id="SSF55257">
    <property type="entry name" value="RBP11-like subunits of RNA polymerase"/>
    <property type="match status" value="1"/>
</dbReference>
<dbReference type="OrthoDB" id="270173at2759"/>
<dbReference type="GeneID" id="24919965"/>
<dbReference type="Gene3D" id="3.30.70.20">
    <property type="match status" value="1"/>
</dbReference>
<organism evidence="5">
    <name type="scientific">Blastocystis hominis</name>
    <dbReference type="NCBI Taxonomy" id="12968"/>
    <lineage>
        <taxon>Eukaryota</taxon>
        <taxon>Sar</taxon>
        <taxon>Stramenopiles</taxon>
        <taxon>Bigyra</taxon>
        <taxon>Opalozoa</taxon>
        <taxon>Opalinata</taxon>
        <taxon>Blastocystidae</taxon>
        <taxon>Blastocystis</taxon>
    </lineage>
</organism>
<dbReference type="GO" id="GO:0046983">
    <property type="term" value="F:protein dimerization activity"/>
    <property type="evidence" value="ECO:0007669"/>
    <property type="project" value="InterPro"/>
</dbReference>
<dbReference type="InterPro" id="IPR036643">
    <property type="entry name" value="RNApol_insert_sf"/>
</dbReference>
<dbReference type="PANTHER" id="PTHR11800">
    <property type="entry name" value="DNA-DIRECTED RNA POLYMERASE"/>
    <property type="match status" value="1"/>
</dbReference>
<dbReference type="Gene3D" id="2.170.120.12">
    <property type="entry name" value="DNA-directed RNA polymerase, insert domain"/>
    <property type="match status" value="1"/>
</dbReference>
<dbReference type="InterPro" id="IPR022842">
    <property type="entry name" value="RNAP_Rpo3/Rpb3/RPAC1"/>
</dbReference>
<dbReference type="Pfam" id="PF01000">
    <property type="entry name" value="RNA_pol_A_bac"/>
    <property type="match status" value="1"/>
</dbReference>
<evidence type="ECO:0000313" key="5">
    <source>
        <dbReference type="EMBL" id="CBK22749.2"/>
    </source>
</evidence>
<protein>
    <recommendedName>
        <fullName evidence="4">DNA-directed RNA polymerase RpoA/D/Rpb3-type domain-containing protein</fullName>
    </recommendedName>
</protein>
<evidence type="ECO:0000259" key="4">
    <source>
        <dbReference type="SMART" id="SM00662"/>
    </source>
</evidence>
<dbReference type="SUPFAM" id="SSF56553">
    <property type="entry name" value="Insert subdomain of RNA polymerase alpha subunit"/>
    <property type="match status" value="1"/>
</dbReference>
<dbReference type="GO" id="GO:0006366">
    <property type="term" value="P:transcription by RNA polymerase II"/>
    <property type="evidence" value="ECO:0007669"/>
    <property type="project" value="TreeGrafter"/>
</dbReference>
<keyword evidence="1" id="KW-0240">DNA-directed RNA polymerase</keyword>
<dbReference type="GO" id="GO:0003899">
    <property type="term" value="F:DNA-directed RNA polymerase activity"/>
    <property type="evidence" value="ECO:0007669"/>
    <property type="project" value="InterPro"/>
</dbReference>
<proteinExistence type="inferred from homology"/>
<dbReference type="InterPro" id="IPR011262">
    <property type="entry name" value="DNA-dir_RNA_pol_insert"/>
</dbReference>
<evidence type="ECO:0000256" key="2">
    <source>
        <dbReference type="ARBA" id="ARBA00023163"/>
    </source>
</evidence>
<dbReference type="AlphaFoldDB" id="D8M326"/>
<keyword evidence="6" id="KW-1185">Reference proteome</keyword>
<sequence>MEIEENKHIEITELTEDRLKFTLSGVDTSIANGLRRIMIAEVPSVAIRTVTIKENTSVLADDYIAHRLGLIPIRHLGDDSSTEIVDYFEVSAPGNRSSVRLELNETCTGDRPLNVTSKHLKSLNPYYAPAHATSQAEALAQNNEGIRIVSLAPGQTLHVECEAILGVGKEHAKWSPVGTVSMKYVPIVHLNRDLLDSKDFEFKQKLVDSCPRKVFSINPDTNRVTIVNESACMFCGDCEAFNTSYADKIVTISQQPNVFKFVVEGTGALPPLEILKKALEVLEMKLNRIKHGLQEIMLSTVWLVCCNQHVNW</sequence>
<evidence type="ECO:0000256" key="1">
    <source>
        <dbReference type="ARBA" id="ARBA00022478"/>
    </source>
</evidence>
<comment type="similarity">
    <text evidence="3">Belongs to the archaeal Rpo3/eukaryotic RPB3 RNA polymerase subunit family.</text>
</comment>
<dbReference type="Proteomes" id="UP000008312">
    <property type="component" value="Unassembled WGS sequence"/>
</dbReference>
<dbReference type="InterPro" id="IPR050518">
    <property type="entry name" value="Rpo3/RPB3_RNA_Pol_subunit"/>
</dbReference>
<evidence type="ECO:0000256" key="3">
    <source>
        <dbReference type="ARBA" id="ARBA00025804"/>
    </source>
</evidence>
<dbReference type="OMA" id="FYFEVES"/>
<dbReference type="RefSeq" id="XP_012896797.1">
    <property type="nucleotide sequence ID" value="XM_013041343.1"/>
</dbReference>
<name>D8M326_BLAHO</name>
<gene>
    <name evidence="5" type="ORF">GSBLH_T00002825001</name>
</gene>
<dbReference type="InterPro" id="IPR036603">
    <property type="entry name" value="RBP11-like"/>
</dbReference>
<dbReference type="HAMAP" id="MF_00320">
    <property type="entry name" value="RNApol_arch_Rpo3"/>
    <property type="match status" value="1"/>
</dbReference>
<dbReference type="Gene3D" id="3.30.1360.10">
    <property type="entry name" value="RNA polymerase, RBP11-like subunit"/>
    <property type="match status" value="1"/>
</dbReference>
<dbReference type="PANTHER" id="PTHR11800:SF2">
    <property type="entry name" value="DNA-DIRECTED RNA POLYMERASE II SUBUNIT RPB3"/>
    <property type="match status" value="1"/>
</dbReference>
<reference evidence="5" key="1">
    <citation type="submission" date="2010-02" db="EMBL/GenBank/DDBJ databases">
        <title>Sequencing and annotation of the Blastocystis hominis genome.</title>
        <authorList>
            <person name="Wincker P."/>
        </authorList>
    </citation>
    <scope>NUCLEOTIDE SEQUENCE</scope>
    <source>
        <strain evidence="5">Singapore isolate B</strain>
    </source>
</reference>
<dbReference type="GO" id="GO:0005665">
    <property type="term" value="C:RNA polymerase II, core complex"/>
    <property type="evidence" value="ECO:0007669"/>
    <property type="project" value="TreeGrafter"/>
</dbReference>